<proteinExistence type="predicted"/>
<dbReference type="Gene3D" id="3.40.50.10810">
    <property type="entry name" value="Tandem AAA-ATPase domain"/>
    <property type="match status" value="1"/>
</dbReference>
<feature type="domain" description="Helicase ATP-binding" evidence="5">
    <location>
        <begin position="369"/>
        <end position="527"/>
    </location>
</feature>
<dbReference type="InterPro" id="IPR001650">
    <property type="entry name" value="Helicase_C-like"/>
</dbReference>
<keyword evidence="1 7" id="KW-0378">Hydrolase</keyword>
<dbReference type="PANTHER" id="PTHR10799">
    <property type="entry name" value="SNF2/RAD54 HELICASE FAMILY"/>
    <property type="match status" value="1"/>
</dbReference>
<evidence type="ECO:0000256" key="3">
    <source>
        <dbReference type="SAM" id="MobiDB-lite"/>
    </source>
</evidence>
<dbReference type="CDD" id="cd17919">
    <property type="entry name" value="DEXHc_Snf"/>
    <property type="match status" value="1"/>
</dbReference>
<reference evidence="7 8" key="1">
    <citation type="submission" date="2023-06" db="EMBL/GenBank/DDBJ databases">
        <title>Roseiconus lacunae JC819 isolated from Gulf of Mannar region, Tamil Nadu.</title>
        <authorList>
            <person name="Pk S."/>
            <person name="Ch S."/>
            <person name="Ch V.R."/>
        </authorList>
    </citation>
    <scope>NUCLEOTIDE SEQUENCE [LARGE SCALE GENOMIC DNA]</scope>
    <source>
        <strain evidence="7 8">JC819</strain>
    </source>
</reference>
<name>A0ABT7PRN8_9BACT</name>
<dbReference type="PROSITE" id="PS51192">
    <property type="entry name" value="HELICASE_ATP_BIND_1"/>
    <property type="match status" value="1"/>
</dbReference>
<dbReference type="SMART" id="SM00490">
    <property type="entry name" value="HELICc"/>
    <property type="match status" value="1"/>
</dbReference>
<dbReference type="EMBL" id="JASZZN010000032">
    <property type="protein sequence ID" value="MDM4019162.1"/>
    <property type="molecule type" value="Genomic_DNA"/>
</dbReference>
<organism evidence="7 8">
    <name type="scientific">Roseiconus lacunae</name>
    <dbReference type="NCBI Taxonomy" id="2605694"/>
    <lineage>
        <taxon>Bacteria</taxon>
        <taxon>Pseudomonadati</taxon>
        <taxon>Planctomycetota</taxon>
        <taxon>Planctomycetia</taxon>
        <taxon>Pirellulales</taxon>
        <taxon>Pirellulaceae</taxon>
        <taxon>Roseiconus</taxon>
    </lineage>
</organism>
<keyword evidence="8" id="KW-1185">Reference proteome</keyword>
<keyword evidence="7" id="KW-0547">Nucleotide-binding</keyword>
<protein>
    <submittedName>
        <fullName evidence="7">DEAD/DEAH box helicase</fullName>
        <ecNumber evidence="7">3.6.4.-</ecNumber>
    </submittedName>
</protein>
<evidence type="ECO:0000256" key="2">
    <source>
        <dbReference type="PROSITE-ProRule" id="PRU00325"/>
    </source>
</evidence>
<keyword evidence="7" id="KW-0347">Helicase</keyword>
<comment type="caution">
    <text evidence="7">The sequence shown here is derived from an EMBL/GenBank/DDBJ whole genome shotgun (WGS) entry which is preliminary data.</text>
</comment>
<dbReference type="InterPro" id="IPR000330">
    <property type="entry name" value="SNF2_N"/>
</dbReference>
<dbReference type="PROSITE" id="PS51194">
    <property type="entry name" value="HELICASE_CTER"/>
    <property type="match status" value="1"/>
</dbReference>
<dbReference type="InterPro" id="IPR038718">
    <property type="entry name" value="SNF2-like_sf"/>
</dbReference>
<feature type="region of interest" description="Disordered" evidence="3">
    <location>
        <begin position="1"/>
        <end position="29"/>
    </location>
</feature>
<evidence type="ECO:0000259" key="4">
    <source>
        <dbReference type="PROSITE" id="PS50966"/>
    </source>
</evidence>
<dbReference type="Gene3D" id="3.40.50.300">
    <property type="entry name" value="P-loop containing nucleotide triphosphate hydrolases"/>
    <property type="match status" value="1"/>
</dbReference>
<keyword evidence="2" id="KW-0863">Zinc-finger</keyword>
<keyword evidence="2" id="KW-0479">Metal-binding</keyword>
<dbReference type="InterPro" id="IPR049730">
    <property type="entry name" value="SNF2/RAD54-like_C"/>
</dbReference>
<evidence type="ECO:0000256" key="1">
    <source>
        <dbReference type="ARBA" id="ARBA00022801"/>
    </source>
</evidence>
<gene>
    <name evidence="7" type="ORF">QTN89_27150</name>
</gene>
<evidence type="ECO:0000313" key="8">
    <source>
        <dbReference type="Proteomes" id="UP001239462"/>
    </source>
</evidence>
<dbReference type="Pfam" id="PF00176">
    <property type="entry name" value="SNF2-rel_dom"/>
    <property type="match status" value="1"/>
</dbReference>
<dbReference type="RefSeq" id="WP_289167221.1">
    <property type="nucleotide sequence ID" value="NZ_JASZZN010000032.1"/>
</dbReference>
<feature type="domain" description="Helicase C-terminal" evidence="6">
    <location>
        <begin position="651"/>
        <end position="807"/>
    </location>
</feature>
<dbReference type="SMART" id="SM00487">
    <property type="entry name" value="DEXDc"/>
    <property type="match status" value="1"/>
</dbReference>
<evidence type="ECO:0000313" key="7">
    <source>
        <dbReference type="EMBL" id="MDM4019162.1"/>
    </source>
</evidence>
<evidence type="ECO:0000259" key="6">
    <source>
        <dbReference type="PROSITE" id="PS51194"/>
    </source>
</evidence>
<feature type="compositionally biased region" description="Basic residues" evidence="3">
    <location>
        <begin position="13"/>
        <end position="29"/>
    </location>
</feature>
<dbReference type="Pfam" id="PF00271">
    <property type="entry name" value="Helicase_C"/>
    <property type="match status" value="1"/>
</dbReference>
<keyword evidence="7" id="KW-0067">ATP-binding</keyword>
<accession>A0ABT7PRN8</accession>
<evidence type="ECO:0000259" key="5">
    <source>
        <dbReference type="PROSITE" id="PS51192"/>
    </source>
</evidence>
<dbReference type="PROSITE" id="PS50966">
    <property type="entry name" value="ZF_SWIM"/>
    <property type="match status" value="1"/>
</dbReference>
<dbReference type="InterPro" id="IPR007527">
    <property type="entry name" value="Znf_SWIM"/>
</dbReference>
<dbReference type="SUPFAM" id="SSF52540">
    <property type="entry name" value="P-loop containing nucleoside triphosphate hydrolases"/>
    <property type="match status" value="2"/>
</dbReference>
<dbReference type="InterPro" id="IPR027417">
    <property type="entry name" value="P-loop_NTPase"/>
</dbReference>
<dbReference type="GO" id="GO:0004386">
    <property type="term" value="F:helicase activity"/>
    <property type="evidence" value="ECO:0007669"/>
    <property type="project" value="UniProtKB-KW"/>
</dbReference>
<dbReference type="GO" id="GO:0016787">
    <property type="term" value="F:hydrolase activity"/>
    <property type="evidence" value="ECO:0007669"/>
    <property type="project" value="UniProtKB-KW"/>
</dbReference>
<sequence>MATTKTSATEKKLRSKSRQSSKSKSKKKVNVFHQRLGSLTFHQATQLLGDEGGKLFRQGSRFTEIDPDDVFLGGDLFRVRMLDVEEKYSGADDAPTAAEGYVIVTMTLQSNRSKQLQLNCDHCDGHCHHVGAAFEYLLDAKTVLGLAEPPDESVALEHLTESELLDRAVADRRKRAEEETFRVRTLDSSTPWSDYIVSSYNTGRSYRVALRGTEPFASYCSCPDFRTNGLGTCKHIMHVALKVQKRFGKSKMEEPYVRTHLSLRLHYGDDFGLRFNLPTDPDSATTEIAGDLVDRSTTDVNDVMQRIETIESKGLDLQIYPDAEDYIQRGLICQTMLKRCLEIRRSPETHPLRESLLNATLLPYQLDGIAFAASAGRAILADDMGLGKTIQGIGTAELLAQWADIKRVLVVCPASLKSQWREEVHRFSGRSVQLVMGTGAERHQQYATDAFFTVCNYEQVLRDLEPIESVPWDLIILDEGQRIKNWESKTSNVIRSIDSPFRLVLSGTPLENNLGELFTVARFVDENRLGSAFRFFNRHRVVDDKGRTIGYQRLDELRETMRPILLRRTRAEVAKQLPDRIDQVVRVTPTEEQLEIHRGQIQIVAQITSKKYLTEMDLLRLRRALAMARMVCDSTFLVNQQEPEYSSKLEKLSELLTSLISDESRKIVLFSEWKRMLDRVEQRLDRIGCDYVRLDGSVPQKKRPAIVNAFQNDPDCRVILMTNAGSTGLNLQSANTVINCDLPWNPAVLEQRIARAHRMGQKNQVHIYNLVTSDTIEESLLNTLASKQELADASLNIESEIAEVSVTSGTDDLRKRLEKMKLPQFMAPVDESRLATTEAETKAIAERREVVSKATGDLVGAALNLAGKLLGNPHQKPVDSKTVDDLTSRLSESIDHDSKGRPQLTITLEDESSLRSLATTLATLLDRR</sequence>
<dbReference type="InterPro" id="IPR014001">
    <property type="entry name" value="Helicase_ATP-bd"/>
</dbReference>
<dbReference type="CDD" id="cd18793">
    <property type="entry name" value="SF2_C_SNF"/>
    <property type="match status" value="1"/>
</dbReference>
<feature type="domain" description="SWIM-type" evidence="4">
    <location>
        <begin position="206"/>
        <end position="244"/>
    </location>
</feature>
<dbReference type="Proteomes" id="UP001239462">
    <property type="component" value="Unassembled WGS sequence"/>
</dbReference>
<keyword evidence="2" id="KW-0862">Zinc</keyword>
<dbReference type="EC" id="3.6.4.-" evidence="7"/>